<dbReference type="PANTHER" id="PTHR12917:SF17">
    <property type="entry name" value="NUCLEAR RECEPTOR-INTERACTING PROTEIN 2"/>
    <property type="match status" value="1"/>
</dbReference>
<dbReference type="RefSeq" id="XP_021090937.1">
    <property type="nucleotide sequence ID" value="XM_021235278.1"/>
</dbReference>
<name>A0A3Q0DCW9_MESAU</name>
<dbReference type="PANTHER" id="PTHR12917">
    <property type="entry name" value="ASPARTYL PROTEASE DDI-RELATED"/>
    <property type="match status" value="1"/>
</dbReference>
<protein>
    <submittedName>
        <fullName evidence="3 4">Nuclear receptor-interacting protein 2 isoform X1</fullName>
    </submittedName>
</protein>
<dbReference type="Gene3D" id="2.40.70.10">
    <property type="entry name" value="Acid Proteases"/>
    <property type="match status" value="1"/>
</dbReference>
<keyword evidence="3 4" id="KW-0675">Receptor</keyword>
<dbReference type="RefSeq" id="XP_021090938.1">
    <property type="nucleotide sequence ID" value="XM_021235279.1"/>
</dbReference>
<evidence type="ECO:0000313" key="2">
    <source>
        <dbReference type="Proteomes" id="UP000886700"/>
    </source>
</evidence>
<accession>A0A3Q0DCW9</accession>
<feature type="compositionally biased region" description="Basic and acidic residues" evidence="1">
    <location>
        <begin position="1"/>
        <end position="27"/>
    </location>
</feature>
<dbReference type="CTD" id="83714"/>
<dbReference type="Proteomes" id="UP000886700">
    <property type="component" value="Unplaced"/>
</dbReference>
<dbReference type="GeneID" id="101838003"/>
<proteinExistence type="predicted"/>
<evidence type="ECO:0000256" key="1">
    <source>
        <dbReference type="SAM" id="MobiDB-lite"/>
    </source>
</evidence>
<sequence>MSTGQEARRDEGDSRRGQEASLRDRAHLSQQRRLKQATQFLHKDSADLLPLDSLKRLGTSKDLQPHSVIQRRLVEGNQRRLQGESPLVQALIHGHDSSRTSGTQVPALLVNCKCQDQMLRVAVDTGTQHNQISTGCLRRLGLGKRVPKAPGGDLAPGPPSQVEELKLELGQETVACSAQVVGKSPSLSSLVGDKGRGFRVSAHNPKMLRSAILLFSISGVDWEGKGPEFRRASVVTDAISFSDGSCRCGEP</sequence>
<gene>
    <name evidence="3 4" type="primary">Nrip2</name>
</gene>
<evidence type="ECO:0000313" key="3">
    <source>
        <dbReference type="RefSeq" id="XP_021090937.1"/>
    </source>
</evidence>
<organism evidence="2 3">
    <name type="scientific">Mesocricetus auratus</name>
    <name type="common">Golden hamster</name>
    <dbReference type="NCBI Taxonomy" id="10036"/>
    <lineage>
        <taxon>Eukaryota</taxon>
        <taxon>Metazoa</taxon>
        <taxon>Chordata</taxon>
        <taxon>Craniata</taxon>
        <taxon>Vertebrata</taxon>
        <taxon>Euteleostomi</taxon>
        <taxon>Mammalia</taxon>
        <taxon>Eutheria</taxon>
        <taxon>Euarchontoglires</taxon>
        <taxon>Glires</taxon>
        <taxon>Rodentia</taxon>
        <taxon>Myomorpha</taxon>
        <taxon>Muroidea</taxon>
        <taxon>Cricetidae</taxon>
        <taxon>Cricetinae</taxon>
        <taxon>Mesocricetus</taxon>
    </lineage>
</organism>
<evidence type="ECO:0000313" key="4">
    <source>
        <dbReference type="RefSeq" id="XP_021090938.1"/>
    </source>
</evidence>
<feature type="region of interest" description="Disordered" evidence="1">
    <location>
        <begin position="1"/>
        <end position="30"/>
    </location>
</feature>
<dbReference type="InterPro" id="IPR021109">
    <property type="entry name" value="Peptidase_aspartic_dom_sf"/>
</dbReference>
<reference evidence="3 4" key="1">
    <citation type="submission" date="2025-04" db="UniProtKB">
        <authorList>
            <consortium name="RefSeq"/>
        </authorList>
    </citation>
    <scope>IDENTIFICATION</scope>
</reference>
<keyword evidence="2" id="KW-1185">Reference proteome</keyword>
<dbReference type="AlphaFoldDB" id="A0A3Q0DCW9"/>
<dbReference type="OrthoDB" id="1047367at2759"/>